<dbReference type="Pfam" id="PF04098">
    <property type="entry name" value="Rad52_Rad22"/>
    <property type="match status" value="1"/>
</dbReference>
<reference evidence="6" key="1">
    <citation type="submission" date="2013-08" db="EMBL/GenBank/DDBJ databases">
        <title>Gene expansion shapes genome architecture in the human pathogen Lichtheimia corymbifera: an evolutionary genomics analysis in the ancient terrestrial Mucorales (Mucoromycotina).</title>
        <authorList>
            <person name="Schwartze V.U."/>
            <person name="Winter S."/>
            <person name="Shelest E."/>
            <person name="Marcet-Houben M."/>
            <person name="Horn F."/>
            <person name="Wehner S."/>
            <person name="Hoffmann K."/>
            <person name="Riege K."/>
            <person name="Sammeth M."/>
            <person name="Nowrousian M."/>
            <person name="Valiante V."/>
            <person name="Linde J."/>
            <person name="Jacobsen I.D."/>
            <person name="Marz M."/>
            <person name="Brakhage A.A."/>
            <person name="Gabaldon T."/>
            <person name="Bocker S."/>
            <person name="Voigt K."/>
        </authorList>
    </citation>
    <scope>NUCLEOTIDE SEQUENCE [LARGE SCALE GENOMIC DNA]</scope>
    <source>
        <strain evidence="6">FSU 9682</strain>
    </source>
</reference>
<dbReference type="InterPro" id="IPR041247">
    <property type="entry name" value="Rad52_fam"/>
</dbReference>
<keyword evidence="3" id="KW-0234">DNA repair</keyword>
<feature type="domain" description="HNH nuclease" evidence="5">
    <location>
        <begin position="130"/>
        <end position="173"/>
    </location>
</feature>
<sequence>MSDQGAIIQCSIAERHPSRGFFVMYSAVIVIVVIVKFGSLLSYHPRCIYKAMVFYYSPHGGDIMGYPIEPQEEGAIWRSIGVYLGGYEVSNMGGVCKASNRRGKTLRLTHCGYVEVGLQIRPNENKTFPVHRLVCYTFKPESPSSDNNEVSHINKVTDDNRVSNLEWVSRSKNVGHAIGVPTIVKSFGVGYSQNQKTEGEAIQMAVTAAKGNAMSQTARLSGSLLGNCLYEQDVQKFLKSIKKPSKQEFDESTPRHSQEKGFANQAVTLADFMFHILHDQLLPTTDYALLQQVVYIPFHPTLPRDAFSDQGLQQLKQERSIQSYCKVMKQLVAMLARAGTCATVNNWSPFLECNMFQHKPDMQRTVIHLVQGSFPVASLLVIRADEEND</sequence>
<evidence type="ECO:0000256" key="4">
    <source>
        <dbReference type="SAM" id="Phobius"/>
    </source>
</evidence>
<evidence type="ECO:0000256" key="1">
    <source>
        <dbReference type="ARBA" id="ARBA00006638"/>
    </source>
</evidence>
<keyword evidence="7" id="KW-1185">Reference proteome</keyword>
<comment type="caution">
    <text evidence="6">The sequence shown here is derived from an EMBL/GenBank/DDBJ whole genome shotgun (WGS) entry which is preliminary data.</text>
</comment>
<dbReference type="Proteomes" id="UP000027586">
    <property type="component" value="Unassembled WGS sequence"/>
</dbReference>
<feature type="transmembrane region" description="Helical" evidence="4">
    <location>
        <begin position="21"/>
        <end position="43"/>
    </location>
</feature>
<dbReference type="InterPro" id="IPR044925">
    <property type="entry name" value="His-Me_finger_sf"/>
</dbReference>
<dbReference type="Pfam" id="PF13392">
    <property type="entry name" value="HNH_3"/>
    <property type="match status" value="1"/>
</dbReference>
<keyword evidence="4" id="KW-1133">Transmembrane helix</keyword>
<accession>A0A068SDF2</accession>
<dbReference type="OrthoDB" id="430296at2759"/>
<comment type="similarity">
    <text evidence="1">Belongs to the RAD52 family.</text>
</comment>
<proteinExistence type="inferred from homology"/>
<dbReference type="Gene3D" id="3.90.75.20">
    <property type="match status" value="1"/>
</dbReference>
<dbReference type="AlphaFoldDB" id="A0A068SDF2"/>
<dbReference type="InterPro" id="IPR003615">
    <property type="entry name" value="HNH_nuc"/>
</dbReference>
<dbReference type="GO" id="GO:0006281">
    <property type="term" value="P:DNA repair"/>
    <property type="evidence" value="ECO:0007669"/>
    <property type="project" value="UniProtKB-KW"/>
</dbReference>
<dbReference type="SUPFAM" id="SSF54060">
    <property type="entry name" value="His-Me finger endonucleases"/>
    <property type="match status" value="1"/>
</dbReference>
<dbReference type="VEuPathDB" id="FungiDB:LCOR_10113.1"/>
<organism evidence="6 7">
    <name type="scientific">Lichtheimia corymbifera JMRC:FSU:9682</name>
    <dbReference type="NCBI Taxonomy" id="1263082"/>
    <lineage>
        <taxon>Eukaryota</taxon>
        <taxon>Fungi</taxon>
        <taxon>Fungi incertae sedis</taxon>
        <taxon>Mucoromycota</taxon>
        <taxon>Mucoromycotina</taxon>
        <taxon>Mucoromycetes</taxon>
        <taxon>Mucorales</taxon>
        <taxon>Lichtheimiaceae</taxon>
        <taxon>Lichtheimia</taxon>
    </lineage>
</organism>
<protein>
    <recommendedName>
        <fullName evidence="5">HNH nuclease domain-containing protein</fullName>
    </recommendedName>
</protein>
<dbReference type="EMBL" id="CBTN010000067">
    <property type="protein sequence ID" value="CDH59291.1"/>
    <property type="molecule type" value="Genomic_DNA"/>
</dbReference>
<keyword evidence="2" id="KW-0227">DNA damage</keyword>
<gene>
    <name evidence="6" type="ORF">LCOR_10113.1</name>
</gene>
<evidence type="ECO:0000256" key="2">
    <source>
        <dbReference type="ARBA" id="ARBA00022763"/>
    </source>
</evidence>
<evidence type="ECO:0000313" key="7">
    <source>
        <dbReference type="Proteomes" id="UP000027586"/>
    </source>
</evidence>
<evidence type="ECO:0000256" key="3">
    <source>
        <dbReference type="ARBA" id="ARBA00023204"/>
    </source>
</evidence>
<name>A0A068SDF2_9FUNG</name>
<keyword evidence="4" id="KW-0472">Membrane</keyword>
<keyword evidence="4" id="KW-0812">Transmembrane</keyword>
<evidence type="ECO:0000313" key="6">
    <source>
        <dbReference type="EMBL" id="CDH59291.1"/>
    </source>
</evidence>
<dbReference type="STRING" id="1263082.A0A068SDF2"/>
<evidence type="ECO:0000259" key="5">
    <source>
        <dbReference type="Pfam" id="PF13392"/>
    </source>
</evidence>